<dbReference type="Proteomes" id="UP000566819">
    <property type="component" value="Unassembled WGS sequence"/>
</dbReference>
<dbReference type="EMBL" id="JAAMPI010000223">
    <property type="protein sequence ID" value="KAF4633906.1"/>
    <property type="molecule type" value="Genomic_DNA"/>
</dbReference>
<keyword evidence="2" id="KW-1185">Reference proteome</keyword>
<evidence type="ECO:0000313" key="1">
    <source>
        <dbReference type="EMBL" id="KAF4633906.1"/>
    </source>
</evidence>
<accession>A0A8H4RRV6</accession>
<gene>
    <name evidence="1" type="ORF">G7Y89_g4211</name>
</gene>
<dbReference type="AlphaFoldDB" id="A0A8H4RRV6"/>
<organism evidence="1 2">
    <name type="scientific">Cudoniella acicularis</name>
    <dbReference type="NCBI Taxonomy" id="354080"/>
    <lineage>
        <taxon>Eukaryota</taxon>
        <taxon>Fungi</taxon>
        <taxon>Dikarya</taxon>
        <taxon>Ascomycota</taxon>
        <taxon>Pezizomycotina</taxon>
        <taxon>Leotiomycetes</taxon>
        <taxon>Helotiales</taxon>
        <taxon>Tricladiaceae</taxon>
        <taxon>Cudoniella</taxon>
    </lineage>
</organism>
<sequence length="349" mass="39006">MPFVTEAGKQLLVGWVNQLNTPAYTPLNITAKGKGTAATLLGMNGAVFVVVTTQQPDNADDLALTTLAGLILGSKKCMAAKIELRNPCDTSLTIDLDPPIRFLFRTRLDQLEMIYPSLDHADTILIERLCLIHNIDISRIQRLITKVWIEKKTERADIICDYDVSTNAEPKVVAYDIAIKDSDLIIDLLVYSEIRSRVNKEVKAWRELNIKYGMDFPGRTDVQFGNVVKDNFAEEMLYHELRYLANYRLRGSHGPSLTIANPILSEEQSKGCAEGLLLVLILMAREMRLCDAAAVVSLQVAKIAKIMRLKMRGEMRLTTPTTTPNSDFSEMDVPNLSALPISAYYLSQV</sequence>
<reference evidence="1 2" key="1">
    <citation type="submission" date="2020-03" db="EMBL/GenBank/DDBJ databases">
        <title>Draft Genome Sequence of Cudoniella acicularis.</title>
        <authorList>
            <person name="Buettner E."/>
            <person name="Kellner H."/>
        </authorList>
    </citation>
    <scope>NUCLEOTIDE SEQUENCE [LARGE SCALE GENOMIC DNA]</scope>
    <source>
        <strain evidence="1 2">DSM 108380</strain>
    </source>
</reference>
<protein>
    <submittedName>
        <fullName evidence="1">Uncharacterized protein</fullName>
    </submittedName>
</protein>
<dbReference type="OrthoDB" id="3924126at2759"/>
<comment type="caution">
    <text evidence="1">The sequence shown here is derived from an EMBL/GenBank/DDBJ whole genome shotgun (WGS) entry which is preliminary data.</text>
</comment>
<proteinExistence type="predicted"/>
<evidence type="ECO:0000313" key="2">
    <source>
        <dbReference type="Proteomes" id="UP000566819"/>
    </source>
</evidence>
<name>A0A8H4RRV6_9HELO</name>